<feature type="compositionally biased region" description="Gly residues" evidence="2">
    <location>
        <begin position="257"/>
        <end position="273"/>
    </location>
</feature>
<feature type="non-terminal residue" evidence="5">
    <location>
        <position position="1"/>
    </location>
</feature>
<dbReference type="Pfam" id="PF02699">
    <property type="entry name" value="YajC"/>
    <property type="match status" value="1"/>
</dbReference>
<reference evidence="5 6" key="1">
    <citation type="submission" date="2024-02" db="EMBL/GenBank/DDBJ databases">
        <authorList>
            <person name="Chen Y."/>
            <person name="Shah S."/>
            <person name="Dougan E. K."/>
            <person name="Thang M."/>
            <person name="Chan C."/>
        </authorList>
    </citation>
    <scope>NUCLEOTIDE SEQUENCE [LARGE SCALE GENOMIC DNA]</scope>
</reference>
<feature type="compositionally biased region" description="Low complexity" evidence="2">
    <location>
        <begin position="377"/>
        <end position="389"/>
    </location>
</feature>
<feature type="transmembrane region" description="Helical" evidence="3">
    <location>
        <begin position="293"/>
        <end position="312"/>
    </location>
</feature>
<dbReference type="SMART" id="SM01323">
    <property type="entry name" value="YajC"/>
    <property type="match status" value="1"/>
</dbReference>
<protein>
    <submittedName>
        <fullName evidence="5">Queuine tRNA-ribosyltransferase (Guanine insertion enzyme) (tRNA-guanine transglycosylase)</fullName>
    </submittedName>
</protein>
<evidence type="ECO:0000313" key="6">
    <source>
        <dbReference type="Proteomes" id="UP001642464"/>
    </source>
</evidence>
<dbReference type="InterPro" id="IPR036511">
    <property type="entry name" value="TGT-like_sf"/>
</dbReference>
<dbReference type="Proteomes" id="UP001642464">
    <property type="component" value="Unassembled WGS sequence"/>
</dbReference>
<dbReference type="EMBL" id="CAXAMM010007995">
    <property type="protein sequence ID" value="CAK9015995.1"/>
    <property type="molecule type" value="Genomic_DNA"/>
</dbReference>
<dbReference type="NCBIfam" id="TIGR00739">
    <property type="entry name" value="yajC"/>
    <property type="match status" value="1"/>
</dbReference>
<keyword evidence="3" id="KW-0812">Transmembrane</keyword>
<keyword evidence="1" id="KW-0862">Zinc</keyword>
<evidence type="ECO:0000259" key="4">
    <source>
        <dbReference type="Pfam" id="PF01702"/>
    </source>
</evidence>
<dbReference type="NCBIfam" id="TIGR00449">
    <property type="entry name" value="tgt_general"/>
    <property type="match status" value="1"/>
</dbReference>
<dbReference type="SUPFAM" id="SSF51713">
    <property type="entry name" value="tRNA-guanine transglycosylase"/>
    <property type="match status" value="1"/>
</dbReference>
<dbReference type="Pfam" id="PF01702">
    <property type="entry name" value="TGT"/>
    <property type="match status" value="1"/>
</dbReference>
<feature type="domain" description="tRNA-guanine(15) transglycosylase-like" evidence="4">
    <location>
        <begin position="3"/>
        <end position="209"/>
    </location>
</feature>
<keyword evidence="3" id="KW-1133">Transmembrane helix</keyword>
<comment type="caution">
    <text evidence="5">The sequence shown here is derived from an EMBL/GenBank/DDBJ whole genome shotgun (WGS) entry which is preliminary data.</text>
</comment>
<sequence length="405" mass="43084">TANERTIRWLQRCKTAHAKADAQALFGIVQGGTDEDARRWSAEHVTNVDLPGYAIGGVSVGETSEDIARIVRFTSPLLPEAKPRYLMGVGYPRDIVAAVCAGVDMFDCVLPGRNGRNANAFVAQGQIRLRNARFAEDPEALEPGCDCPACCPAEGQPASRAYIRHLFMSQEMLGPILVSLHNLRFYQRLMADLRATIASDDWTGFADRWPSAAAGIPQDRATVEGLLPPNSLSVTDLTSFSKILAYQEASPLAGETPAGGGATTGQGAGGAQGGATLPAQPAGGGGPSGFDPIMILMLGMGVFLVVMIFTSGRRQKREQRERQSMLDALKRNDKVQTIGGIIGVVAEVRTDEVVLKVDDAGQNRVRFARSAIQQVISSRGGSSDTGSTDANSEIDAENEPQTSNP</sequence>
<dbReference type="PANTHER" id="PTHR43530:SF1">
    <property type="entry name" value="QUEUINE TRNA-RIBOSYLTRANSFERASE CATALYTIC SUBUNIT 1"/>
    <property type="match status" value="1"/>
</dbReference>
<evidence type="ECO:0000256" key="3">
    <source>
        <dbReference type="SAM" id="Phobius"/>
    </source>
</evidence>
<keyword evidence="6" id="KW-1185">Reference proteome</keyword>
<proteinExistence type="predicted"/>
<evidence type="ECO:0000313" key="5">
    <source>
        <dbReference type="EMBL" id="CAK9015995.1"/>
    </source>
</evidence>
<dbReference type="PANTHER" id="PTHR43530">
    <property type="entry name" value="QUEUINE TRNA-RIBOSYLTRANSFERASE CATALYTIC SUBUNIT 1"/>
    <property type="match status" value="1"/>
</dbReference>
<evidence type="ECO:0000256" key="2">
    <source>
        <dbReference type="SAM" id="MobiDB-lite"/>
    </source>
</evidence>
<name>A0ABP0JP16_9DINO</name>
<dbReference type="InterPro" id="IPR003849">
    <property type="entry name" value="Preprotein_translocase_YajC"/>
</dbReference>
<dbReference type="InterPro" id="IPR002616">
    <property type="entry name" value="tRNA_ribo_trans-like"/>
</dbReference>
<dbReference type="Gene3D" id="3.20.20.105">
    <property type="entry name" value="Queuine tRNA-ribosyltransferase-like"/>
    <property type="match status" value="1"/>
</dbReference>
<gene>
    <name evidence="5" type="ORF">SCF082_LOCUS12989</name>
</gene>
<organism evidence="5 6">
    <name type="scientific">Durusdinium trenchii</name>
    <dbReference type="NCBI Taxonomy" id="1381693"/>
    <lineage>
        <taxon>Eukaryota</taxon>
        <taxon>Sar</taxon>
        <taxon>Alveolata</taxon>
        <taxon>Dinophyceae</taxon>
        <taxon>Suessiales</taxon>
        <taxon>Symbiodiniaceae</taxon>
        <taxon>Durusdinium</taxon>
    </lineage>
</organism>
<accession>A0ABP0JP16</accession>
<feature type="region of interest" description="Disordered" evidence="2">
    <location>
        <begin position="254"/>
        <end position="284"/>
    </location>
</feature>
<keyword evidence="3" id="KW-0472">Membrane</keyword>
<feature type="region of interest" description="Disordered" evidence="2">
    <location>
        <begin position="376"/>
        <end position="405"/>
    </location>
</feature>
<evidence type="ECO:0000256" key="1">
    <source>
        <dbReference type="ARBA" id="ARBA00022833"/>
    </source>
</evidence>